<protein>
    <recommendedName>
        <fullName evidence="7">C2H2-type domain-containing protein</fullName>
    </recommendedName>
</protein>
<evidence type="ECO:0000256" key="2">
    <source>
        <dbReference type="ARBA" id="ARBA00022723"/>
    </source>
</evidence>
<evidence type="ECO:0000256" key="1">
    <source>
        <dbReference type="ARBA" id="ARBA00004123"/>
    </source>
</evidence>
<dbReference type="InterPro" id="IPR044246">
    <property type="entry name" value="ZFP3-like"/>
</dbReference>
<evidence type="ECO:0000256" key="3">
    <source>
        <dbReference type="ARBA" id="ARBA00022771"/>
    </source>
</evidence>
<evidence type="ECO:0000256" key="5">
    <source>
        <dbReference type="ARBA" id="ARBA00023242"/>
    </source>
</evidence>
<dbReference type="PROSITE" id="PS50157">
    <property type="entry name" value="ZINC_FINGER_C2H2_2"/>
    <property type="match status" value="1"/>
</dbReference>
<sequence length="124" mass="14534">MNQKAYADHNVRELNLIDCLNHRREEEEEEEEHKVIEFHCNFCHRKFFNSQALGGHQNAHKRERTLAKRGILMMRSSNTSSSTAFGYSPYWQFHYGAGVCNPTPTLTLTHFSARRSLRLRLLGR</sequence>
<dbReference type="GO" id="GO:0009788">
    <property type="term" value="P:negative regulation of abscisic acid-activated signaling pathway"/>
    <property type="evidence" value="ECO:0007669"/>
    <property type="project" value="InterPro"/>
</dbReference>
<dbReference type="EMBL" id="OZ034816">
    <property type="protein sequence ID" value="CAL1374963.1"/>
    <property type="molecule type" value="Genomic_DNA"/>
</dbReference>
<dbReference type="GO" id="GO:0005634">
    <property type="term" value="C:nucleus"/>
    <property type="evidence" value="ECO:0007669"/>
    <property type="project" value="UniProtKB-SubCell"/>
</dbReference>
<proteinExistence type="predicted"/>
<dbReference type="GO" id="GO:0008270">
    <property type="term" value="F:zinc ion binding"/>
    <property type="evidence" value="ECO:0007669"/>
    <property type="project" value="UniProtKB-KW"/>
</dbReference>
<keyword evidence="4" id="KW-0862">Zinc</keyword>
<evidence type="ECO:0000313" key="9">
    <source>
        <dbReference type="Proteomes" id="UP001497516"/>
    </source>
</evidence>
<dbReference type="Proteomes" id="UP001497516">
    <property type="component" value="Chromosome 3"/>
</dbReference>
<comment type="subcellular location">
    <subcellularLocation>
        <location evidence="1">Nucleus</location>
    </subcellularLocation>
</comment>
<dbReference type="InterPro" id="IPR013087">
    <property type="entry name" value="Znf_C2H2_type"/>
</dbReference>
<evidence type="ECO:0000313" key="8">
    <source>
        <dbReference type="EMBL" id="CAL1374963.1"/>
    </source>
</evidence>
<keyword evidence="3 6" id="KW-0863">Zinc-finger</keyword>
<dbReference type="AlphaFoldDB" id="A0AAV2DLU5"/>
<keyword evidence="9" id="KW-1185">Reference proteome</keyword>
<evidence type="ECO:0000259" key="7">
    <source>
        <dbReference type="PROSITE" id="PS50157"/>
    </source>
</evidence>
<keyword evidence="5" id="KW-0539">Nucleus</keyword>
<dbReference type="PANTHER" id="PTHR47287">
    <property type="entry name" value="C2H2 AND C2HC ZINC FINGERS SUPERFAMILY PROTEIN"/>
    <property type="match status" value="1"/>
</dbReference>
<name>A0AAV2DLU5_9ROSI</name>
<accession>A0AAV2DLU5</accession>
<reference evidence="8 9" key="1">
    <citation type="submission" date="2024-04" db="EMBL/GenBank/DDBJ databases">
        <authorList>
            <person name="Fracassetti M."/>
        </authorList>
    </citation>
    <scope>NUCLEOTIDE SEQUENCE [LARGE SCALE GENOMIC DNA]</scope>
</reference>
<organism evidence="8 9">
    <name type="scientific">Linum trigynum</name>
    <dbReference type="NCBI Taxonomy" id="586398"/>
    <lineage>
        <taxon>Eukaryota</taxon>
        <taxon>Viridiplantae</taxon>
        <taxon>Streptophyta</taxon>
        <taxon>Embryophyta</taxon>
        <taxon>Tracheophyta</taxon>
        <taxon>Spermatophyta</taxon>
        <taxon>Magnoliopsida</taxon>
        <taxon>eudicotyledons</taxon>
        <taxon>Gunneridae</taxon>
        <taxon>Pentapetalae</taxon>
        <taxon>rosids</taxon>
        <taxon>fabids</taxon>
        <taxon>Malpighiales</taxon>
        <taxon>Linaceae</taxon>
        <taxon>Linum</taxon>
    </lineage>
</organism>
<keyword evidence="2" id="KW-0479">Metal-binding</keyword>
<evidence type="ECO:0000256" key="6">
    <source>
        <dbReference type="PROSITE-ProRule" id="PRU00042"/>
    </source>
</evidence>
<feature type="domain" description="C2H2-type" evidence="7">
    <location>
        <begin position="38"/>
        <end position="65"/>
    </location>
</feature>
<gene>
    <name evidence="8" type="ORF">LTRI10_LOCUS16796</name>
</gene>
<evidence type="ECO:0000256" key="4">
    <source>
        <dbReference type="ARBA" id="ARBA00022833"/>
    </source>
</evidence>
<dbReference type="PANTHER" id="PTHR47287:SF15">
    <property type="entry name" value="ZINC FINGER PROTEIN 3-LIKE"/>
    <property type="match status" value="1"/>
</dbReference>
<dbReference type="PROSITE" id="PS00028">
    <property type="entry name" value="ZINC_FINGER_C2H2_1"/>
    <property type="match status" value="1"/>
</dbReference>